<dbReference type="Proteomes" id="UP000026960">
    <property type="component" value="Chromosome 10"/>
</dbReference>
<organism evidence="2">
    <name type="scientific">Oryza barthii</name>
    <dbReference type="NCBI Taxonomy" id="65489"/>
    <lineage>
        <taxon>Eukaryota</taxon>
        <taxon>Viridiplantae</taxon>
        <taxon>Streptophyta</taxon>
        <taxon>Embryophyta</taxon>
        <taxon>Tracheophyta</taxon>
        <taxon>Spermatophyta</taxon>
        <taxon>Magnoliopsida</taxon>
        <taxon>Liliopsida</taxon>
        <taxon>Poales</taxon>
        <taxon>Poaceae</taxon>
        <taxon>BOP clade</taxon>
        <taxon>Oryzoideae</taxon>
        <taxon>Oryzeae</taxon>
        <taxon>Oryzinae</taxon>
        <taxon>Oryza</taxon>
    </lineage>
</organism>
<keyword evidence="1" id="KW-0472">Membrane</keyword>
<sequence>MATTDGPTLLATFQSDLSGHAPRYRSYPLFLAFSIIPRFLALLLASAELISLPSSPIAPGHAFTADFTALATLAVAVALAWRAAAPWRDAVVAQTPPHQVAALLISTAPSAMEIKAAATGDKAVEEHLVIFFLSSPSR</sequence>
<accession>A0A0D3HAU5</accession>
<dbReference type="PaxDb" id="65489-OBART10G01370.1"/>
<dbReference type="EnsemblPlants" id="OBART10G01370.1">
    <property type="protein sequence ID" value="OBART10G01370.1"/>
    <property type="gene ID" value="OBART10G01370"/>
</dbReference>
<evidence type="ECO:0000256" key="1">
    <source>
        <dbReference type="SAM" id="Phobius"/>
    </source>
</evidence>
<keyword evidence="3" id="KW-1185">Reference proteome</keyword>
<keyword evidence="1" id="KW-1133">Transmembrane helix</keyword>
<reference evidence="2" key="2">
    <citation type="submission" date="2015-03" db="UniProtKB">
        <authorList>
            <consortium name="EnsemblPlants"/>
        </authorList>
    </citation>
    <scope>IDENTIFICATION</scope>
</reference>
<dbReference type="Gramene" id="OBART10G01370.1">
    <property type="protein sequence ID" value="OBART10G01370.1"/>
    <property type="gene ID" value="OBART10G01370"/>
</dbReference>
<keyword evidence="1" id="KW-0812">Transmembrane</keyword>
<feature type="transmembrane region" description="Helical" evidence="1">
    <location>
        <begin position="29"/>
        <end position="50"/>
    </location>
</feature>
<proteinExistence type="predicted"/>
<evidence type="ECO:0000313" key="3">
    <source>
        <dbReference type="Proteomes" id="UP000026960"/>
    </source>
</evidence>
<feature type="transmembrane region" description="Helical" evidence="1">
    <location>
        <begin position="62"/>
        <end position="81"/>
    </location>
</feature>
<protein>
    <submittedName>
        <fullName evidence="2">Uncharacterized protein</fullName>
    </submittedName>
</protein>
<reference evidence="2" key="1">
    <citation type="journal article" date="2009" name="Rice">
        <title>De Novo Next Generation Sequencing of Plant Genomes.</title>
        <authorList>
            <person name="Rounsley S."/>
            <person name="Marri P.R."/>
            <person name="Yu Y."/>
            <person name="He R."/>
            <person name="Sisneros N."/>
            <person name="Goicoechea J.L."/>
            <person name="Lee S.J."/>
            <person name="Angelova A."/>
            <person name="Kudrna D."/>
            <person name="Luo M."/>
            <person name="Affourtit J."/>
            <person name="Desany B."/>
            <person name="Knight J."/>
            <person name="Niazi F."/>
            <person name="Egholm M."/>
            <person name="Wing R.A."/>
        </authorList>
    </citation>
    <scope>NUCLEOTIDE SEQUENCE [LARGE SCALE GENOMIC DNA]</scope>
    <source>
        <strain evidence="2">cv. IRGC 105608</strain>
    </source>
</reference>
<name>A0A0D3HAU5_9ORYZ</name>
<dbReference type="AlphaFoldDB" id="A0A0D3HAU5"/>
<evidence type="ECO:0000313" key="2">
    <source>
        <dbReference type="EnsemblPlants" id="OBART10G01370.1"/>
    </source>
</evidence>
<dbReference type="HOGENOM" id="CLU_150308_0_0_1"/>